<evidence type="ECO:0000256" key="1">
    <source>
        <dbReference type="SAM" id="MobiDB-lite"/>
    </source>
</evidence>
<dbReference type="EMBL" id="JBGFUD010009513">
    <property type="protein sequence ID" value="MFH4982533.1"/>
    <property type="molecule type" value="Genomic_DNA"/>
</dbReference>
<name>A0ABD6ERS4_9BILA</name>
<feature type="compositionally biased region" description="Basic residues" evidence="1">
    <location>
        <begin position="36"/>
        <end position="46"/>
    </location>
</feature>
<feature type="region of interest" description="Disordered" evidence="1">
    <location>
        <begin position="1"/>
        <end position="51"/>
    </location>
</feature>
<feature type="region of interest" description="Disordered" evidence="1">
    <location>
        <begin position="299"/>
        <end position="324"/>
    </location>
</feature>
<accession>A0ABD6ERS4</accession>
<gene>
    <name evidence="2" type="ORF">AB6A40_009242</name>
</gene>
<feature type="compositionally biased region" description="Basic residues" evidence="1">
    <location>
        <begin position="85"/>
        <end position="102"/>
    </location>
</feature>
<evidence type="ECO:0000313" key="3">
    <source>
        <dbReference type="Proteomes" id="UP001608902"/>
    </source>
</evidence>
<evidence type="ECO:0000313" key="2">
    <source>
        <dbReference type="EMBL" id="MFH4982533.1"/>
    </source>
</evidence>
<proteinExistence type="predicted"/>
<keyword evidence="3" id="KW-1185">Reference proteome</keyword>
<protein>
    <submittedName>
        <fullName evidence="2">Uncharacterized protein</fullName>
    </submittedName>
</protein>
<comment type="caution">
    <text evidence="2">The sequence shown here is derived from an EMBL/GenBank/DDBJ whole genome shotgun (WGS) entry which is preliminary data.</text>
</comment>
<dbReference type="Proteomes" id="UP001608902">
    <property type="component" value="Unassembled WGS sequence"/>
</dbReference>
<reference evidence="2 3" key="1">
    <citation type="submission" date="2024-08" db="EMBL/GenBank/DDBJ databases">
        <title>Gnathostoma spinigerum genome.</title>
        <authorList>
            <person name="Gonzalez-Bertolin B."/>
            <person name="Monzon S."/>
            <person name="Zaballos A."/>
            <person name="Jimenez P."/>
            <person name="Dekumyoy P."/>
            <person name="Varona S."/>
            <person name="Cuesta I."/>
            <person name="Sumanam S."/>
            <person name="Adisakwattana P."/>
            <person name="Gasser R.B."/>
            <person name="Hernandez-Gonzalez A."/>
            <person name="Young N.D."/>
            <person name="Perteguer M.J."/>
        </authorList>
    </citation>
    <scope>NUCLEOTIDE SEQUENCE [LARGE SCALE GENOMIC DNA]</scope>
    <source>
        <strain evidence="2">AL3</strain>
        <tissue evidence="2">Liver</tissue>
    </source>
</reference>
<feature type="region of interest" description="Disordered" evidence="1">
    <location>
        <begin position="82"/>
        <end position="131"/>
    </location>
</feature>
<organism evidence="2 3">
    <name type="scientific">Gnathostoma spinigerum</name>
    <dbReference type="NCBI Taxonomy" id="75299"/>
    <lineage>
        <taxon>Eukaryota</taxon>
        <taxon>Metazoa</taxon>
        <taxon>Ecdysozoa</taxon>
        <taxon>Nematoda</taxon>
        <taxon>Chromadorea</taxon>
        <taxon>Rhabditida</taxon>
        <taxon>Spirurina</taxon>
        <taxon>Gnathostomatomorpha</taxon>
        <taxon>Gnathostomatoidea</taxon>
        <taxon>Gnathostomatidae</taxon>
        <taxon>Gnathostoma</taxon>
    </lineage>
</organism>
<feature type="compositionally biased region" description="Low complexity" evidence="1">
    <location>
        <begin position="106"/>
        <end position="122"/>
    </location>
</feature>
<dbReference type="AlphaFoldDB" id="A0ABD6ERS4"/>
<sequence length="324" mass="38050">MERICGRNLAKNESYRSATKTNDRRPTLRPSSNSAQKKKKVRRNEKHRFEKPEEFSDLMQFASHIGRVIRLSPEVECEKIAGSKTKFRSNQRRSKNKRRNRKNVQSPKSSRITKSSSLSKSLMNKEKSRKKVAEKNSKCSCCDNKKVLCRMVPKSVHLMNRGKVEEIDSEAEEYSWELHERKRSKTVPPTRRRRTCRLPEETDSCDDALVERNKRGGCVWMVCTNRRPRHPRWHQNYRARYRPNFGISQRTYQDASSRLRSKRKAEMDHQSRLNCINRTKYLTSSRKVKLGSGRQVPIIVSEAKPQRKSHTDLNPSKVGTREHI</sequence>